<feature type="compositionally biased region" description="Basic and acidic residues" evidence="1">
    <location>
        <begin position="266"/>
        <end position="281"/>
    </location>
</feature>
<feature type="region of interest" description="Disordered" evidence="1">
    <location>
        <begin position="310"/>
        <end position="332"/>
    </location>
</feature>
<gene>
    <name evidence="2" type="ORF">PR048_028173</name>
</gene>
<evidence type="ECO:0000313" key="3">
    <source>
        <dbReference type="Proteomes" id="UP001159363"/>
    </source>
</evidence>
<accession>A0ABQ9GIH6</accession>
<dbReference type="EMBL" id="JARBHB010000012">
    <property type="protein sequence ID" value="KAJ8871833.1"/>
    <property type="molecule type" value="Genomic_DNA"/>
</dbReference>
<dbReference type="Proteomes" id="UP001159363">
    <property type="component" value="Chromosome 11"/>
</dbReference>
<organism evidence="2 3">
    <name type="scientific">Dryococelus australis</name>
    <dbReference type="NCBI Taxonomy" id="614101"/>
    <lineage>
        <taxon>Eukaryota</taxon>
        <taxon>Metazoa</taxon>
        <taxon>Ecdysozoa</taxon>
        <taxon>Arthropoda</taxon>
        <taxon>Hexapoda</taxon>
        <taxon>Insecta</taxon>
        <taxon>Pterygota</taxon>
        <taxon>Neoptera</taxon>
        <taxon>Polyneoptera</taxon>
        <taxon>Phasmatodea</taxon>
        <taxon>Verophasmatodea</taxon>
        <taxon>Anareolatae</taxon>
        <taxon>Phasmatidae</taxon>
        <taxon>Eurycanthinae</taxon>
        <taxon>Dryococelus</taxon>
    </lineage>
</organism>
<keyword evidence="3" id="KW-1185">Reference proteome</keyword>
<protein>
    <submittedName>
        <fullName evidence="2">Uncharacterized protein</fullName>
    </submittedName>
</protein>
<proteinExistence type="predicted"/>
<reference evidence="2 3" key="1">
    <citation type="submission" date="2023-02" db="EMBL/GenBank/DDBJ databases">
        <title>LHISI_Scaffold_Assembly.</title>
        <authorList>
            <person name="Stuart O.P."/>
            <person name="Cleave R."/>
            <person name="Magrath M.J.L."/>
            <person name="Mikheyev A.S."/>
        </authorList>
    </citation>
    <scope>NUCLEOTIDE SEQUENCE [LARGE SCALE GENOMIC DNA]</scope>
    <source>
        <strain evidence="2">Daus_M_001</strain>
        <tissue evidence="2">Leg muscle</tissue>
    </source>
</reference>
<evidence type="ECO:0000313" key="2">
    <source>
        <dbReference type="EMBL" id="KAJ8871833.1"/>
    </source>
</evidence>
<name>A0ABQ9GIH6_9NEOP</name>
<sequence>MAENFGFRKRQIFRFVHKKYALFLQDVFDILLIESLFNQTPNSHQVSGCPARSGDEKFVTSFQDKIDSKRVYSEVIYATRSEFIRHTLDDSAPIAKFQGYKSESRTVKRPTVAARLARPPPTKANRAQSLVGSPDFRKWESCRMMPLVRGFSRGSPVSPAPSFRCRSSLTSITLIGSQDVAVKSHPNLFPHTWTTANEQTSEVRLDIGLWSLACKYLNSLTFPIPSDELLLMRNSEKLGLLILVKKAHFARANHLIRLVDTRTDGARSPELESRPIERHSLNEPAGQSQRKDRRPLDSYKMVWCGEERGDEKRVREGRGGEGEEEGRGGVGSGVKCSRVIWASLKIEVLRADEGEAM</sequence>
<feature type="region of interest" description="Disordered" evidence="1">
    <location>
        <begin position="108"/>
        <end position="129"/>
    </location>
</feature>
<feature type="compositionally biased region" description="Basic and acidic residues" evidence="1">
    <location>
        <begin position="310"/>
        <end position="327"/>
    </location>
</feature>
<comment type="caution">
    <text evidence="2">The sequence shown here is derived from an EMBL/GenBank/DDBJ whole genome shotgun (WGS) entry which is preliminary data.</text>
</comment>
<feature type="region of interest" description="Disordered" evidence="1">
    <location>
        <begin position="266"/>
        <end position="293"/>
    </location>
</feature>
<evidence type="ECO:0000256" key="1">
    <source>
        <dbReference type="SAM" id="MobiDB-lite"/>
    </source>
</evidence>